<name>A0A2A5RUY1_9LACT</name>
<evidence type="ECO:0000313" key="6">
    <source>
        <dbReference type="EMBL" id="PCS05047.1"/>
    </source>
</evidence>
<reference evidence="6 7" key="1">
    <citation type="submission" date="2014-12" db="EMBL/GenBank/DDBJ databases">
        <title>Draft genome sequences of 10 type strains of Lactococcus.</title>
        <authorList>
            <person name="Sun Z."/>
            <person name="Zhong Z."/>
            <person name="Liu W."/>
            <person name="Zhang W."/>
            <person name="Zhang H."/>
        </authorList>
    </citation>
    <scope>NUCLEOTIDE SEQUENCE [LARGE SCALE GENOMIC DNA]</scope>
    <source>
        <strain evidence="6 7">DSM 6634</strain>
    </source>
</reference>
<comment type="similarity">
    <text evidence="1">Belongs to the 'phage' integrase family.</text>
</comment>
<dbReference type="CDD" id="cd01189">
    <property type="entry name" value="INT_ICEBs1_C_like"/>
    <property type="match status" value="1"/>
</dbReference>
<dbReference type="Gene3D" id="1.10.443.10">
    <property type="entry name" value="Intergrase catalytic core"/>
    <property type="match status" value="1"/>
</dbReference>
<dbReference type="GO" id="GO:0006310">
    <property type="term" value="P:DNA recombination"/>
    <property type="evidence" value="ECO:0007669"/>
    <property type="project" value="UniProtKB-KW"/>
</dbReference>
<dbReference type="Proteomes" id="UP000218282">
    <property type="component" value="Unassembled WGS sequence"/>
</dbReference>
<dbReference type="InterPro" id="IPR013762">
    <property type="entry name" value="Integrase-like_cat_sf"/>
</dbReference>
<dbReference type="InterPro" id="IPR010998">
    <property type="entry name" value="Integrase_recombinase_N"/>
</dbReference>
<evidence type="ECO:0000259" key="5">
    <source>
        <dbReference type="PROSITE" id="PS51898"/>
    </source>
</evidence>
<dbReference type="PANTHER" id="PTHR30349:SF64">
    <property type="entry name" value="PROPHAGE INTEGRASE INTD-RELATED"/>
    <property type="match status" value="1"/>
</dbReference>
<keyword evidence="3" id="KW-0238">DNA-binding</keyword>
<protein>
    <submittedName>
        <fullName evidence="6">Integrase</fullName>
    </submittedName>
</protein>
<keyword evidence="7" id="KW-1185">Reference proteome</keyword>
<proteinExistence type="inferred from homology"/>
<dbReference type="InterPro" id="IPR011010">
    <property type="entry name" value="DNA_brk_join_enz"/>
</dbReference>
<evidence type="ECO:0000256" key="4">
    <source>
        <dbReference type="ARBA" id="ARBA00023172"/>
    </source>
</evidence>
<dbReference type="Gene3D" id="1.10.150.130">
    <property type="match status" value="1"/>
</dbReference>
<dbReference type="InterPro" id="IPR050090">
    <property type="entry name" value="Tyrosine_recombinase_XerCD"/>
</dbReference>
<dbReference type="PROSITE" id="PS51898">
    <property type="entry name" value="TYR_RECOMBINASE"/>
    <property type="match status" value="1"/>
</dbReference>
<evidence type="ECO:0000256" key="1">
    <source>
        <dbReference type="ARBA" id="ARBA00008857"/>
    </source>
</evidence>
<gene>
    <name evidence="6" type="ORF">RU86_GL001316</name>
</gene>
<organism evidence="6 7">
    <name type="scientific">Pseudolactococcus piscium</name>
    <dbReference type="NCBI Taxonomy" id="1364"/>
    <lineage>
        <taxon>Bacteria</taxon>
        <taxon>Bacillati</taxon>
        <taxon>Bacillota</taxon>
        <taxon>Bacilli</taxon>
        <taxon>Lactobacillales</taxon>
        <taxon>Streptococcaceae</taxon>
        <taxon>Pseudolactococcus</taxon>
    </lineage>
</organism>
<feature type="domain" description="Tyr recombinase" evidence="5">
    <location>
        <begin position="210"/>
        <end position="410"/>
    </location>
</feature>
<keyword evidence="4" id="KW-0233">DNA recombination</keyword>
<sequence length="419" mass="47450">MCYILYFISHTSIALPDNRTGENMNIKKVTKKDGTVMYRTNIYLGVDSLTGKQVRTTATAKTRKMCEIKANQAINNFISNGSTIAREKVIFRNFKSLAMSWFDGYKLSVKVNSIRVAENFLKVYILPSIGSYQLDKINSILLQGIVNQWARNANTATITNGKRSKGNSKDYKLLLNYIKRILDHGMQLGAINSNPAVNVIPPKLKARTTNKIKYFDNDELKQFLTYLDTLDDTPINMMHVTMYHFLLATGLRIGECLALSWSDIDFSDATVLVNKTIITTLDTGRIVQNGAKTRQSNRTVSLDKDSCKLLKNWKKTQSKGLLSLKDIPVFSYNGHSYTYANESQKLQVHFKSAKVHNIGFHGFRHTHASLLMNADVNPKEIQHRLGHADYSITMNTYSHLSENKKKDTAEKFSNILKAL</sequence>
<dbReference type="AlphaFoldDB" id="A0A2A5RUY1"/>
<dbReference type="EMBL" id="JXJW01000023">
    <property type="protein sequence ID" value="PCS05047.1"/>
    <property type="molecule type" value="Genomic_DNA"/>
</dbReference>
<keyword evidence="2" id="KW-0229">DNA integration</keyword>
<evidence type="ECO:0000256" key="2">
    <source>
        <dbReference type="ARBA" id="ARBA00022908"/>
    </source>
</evidence>
<dbReference type="SUPFAM" id="SSF56349">
    <property type="entry name" value="DNA breaking-rejoining enzymes"/>
    <property type="match status" value="1"/>
</dbReference>
<comment type="caution">
    <text evidence="6">The sequence shown here is derived from an EMBL/GenBank/DDBJ whole genome shotgun (WGS) entry which is preliminary data.</text>
</comment>
<dbReference type="PANTHER" id="PTHR30349">
    <property type="entry name" value="PHAGE INTEGRASE-RELATED"/>
    <property type="match status" value="1"/>
</dbReference>
<evidence type="ECO:0000313" key="7">
    <source>
        <dbReference type="Proteomes" id="UP000218282"/>
    </source>
</evidence>
<dbReference type="GO" id="GO:0015074">
    <property type="term" value="P:DNA integration"/>
    <property type="evidence" value="ECO:0007669"/>
    <property type="project" value="UniProtKB-KW"/>
</dbReference>
<dbReference type="Pfam" id="PF14659">
    <property type="entry name" value="Phage_int_SAM_3"/>
    <property type="match status" value="1"/>
</dbReference>
<dbReference type="Pfam" id="PF00589">
    <property type="entry name" value="Phage_integrase"/>
    <property type="match status" value="1"/>
</dbReference>
<evidence type="ECO:0000256" key="3">
    <source>
        <dbReference type="ARBA" id="ARBA00023125"/>
    </source>
</evidence>
<dbReference type="GO" id="GO:0003677">
    <property type="term" value="F:DNA binding"/>
    <property type="evidence" value="ECO:0007669"/>
    <property type="project" value="UniProtKB-KW"/>
</dbReference>
<dbReference type="InterPro" id="IPR002104">
    <property type="entry name" value="Integrase_catalytic"/>
</dbReference>
<dbReference type="InterPro" id="IPR004107">
    <property type="entry name" value="Integrase_SAM-like_N"/>
</dbReference>
<accession>A0A2A5RUY1</accession>